<sequence length="513" mass="57928">MLHTQPKVKATRPNAKKKPTAEDFRTTHHDAMDIDPQLTKNGPADDEPEPSKEVTKRQDQTEPPKGVTKSPDENDPKKPLSPKKTTPKKKKTQGKKVIQRKNMYTTSDSEERTGPFHSSELEEGKWYDKHLPMANPNKEESMEEEEDTGVQEMWENGFIAVANGEWMNKQQFNSAIQDYPDLMFNRDIPIQFGRMANQMKTQPAHTQIQRAVSGLSRPKPPAHARADRSSEPQLASSIQPESTGIPKPQETQETKDPLNDVEPPAKIYPESLAHVTPHPSRKLSRMPSTTTTIGAALGIPSLAKASLEEMKDMHSIWSRTRDHLCKSMEELRIGGHHIKTPSAYDNLASHNSLVDIFCRRLQGRIQDAEKSGISKEIEVVDLIDLTGDDNDYPNSCLGERRLKRASRLSDIEDEDESPVQTKRARKSCMSSYNIHQMTELNQTDIHANVIAQTQPNRLSCRSLHPMTDHPRSLPPSHPKTTTNLKQLAIRRPPKSLSCIKTRGQKPDRNHLDL</sequence>
<feature type="compositionally biased region" description="Polar residues" evidence="1">
    <location>
        <begin position="200"/>
        <end position="210"/>
    </location>
</feature>
<comment type="caution">
    <text evidence="2">The sequence shown here is derived from an EMBL/GenBank/DDBJ whole genome shotgun (WGS) entry which is preliminary data.</text>
</comment>
<feature type="compositionally biased region" description="Basic and acidic residues" evidence="1">
    <location>
        <begin position="49"/>
        <end position="62"/>
    </location>
</feature>
<feature type="region of interest" description="Disordered" evidence="1">
    <location>
        <begin position="1"/>
        <end position="148"/>
    </location>
</feature>
<feature type="compositionally biased region" description="Basic residues" evidence="1">
    <location>
        <begin position="85"/>
        <end position="99"/>
    </location>
</feature>
<feature type="compositionally biased region" description="Basic and acidic residues" evidence="1">
    <location>
        <begin position="19"/>
        <end position="32"/>
    </location>
</feature>
<evidence type="ECO:0000313" key="2">
    <source>
        <dbReference type="EMBL" id="KAA1087793.1"/>
    </source>
</evidence>
<dbReference type="InterPro" id="IPR053094">
    <property type="entry name" value="Zinc_metalloprotease_ZmpB"/>
</dbReference>
<dbReference type="Proteomes" id="UP000325313">
    <property type="component" value="Unassembled WGS sequence"/>
</dbReference>
<feature type="region of interest" description="Disordered" evidence="1">
    <location>
        <begin position="462"/>
        <end position="485"/>
    </location>
</feature>
<evidence type="ECO:0000256" key="1">
    <source>
        <dbReference type="SAM" id="MobiDB-lite"/>
    </source>
</evidence>
<name>A0A5B0NG95_PUCGR</name>
<proteinExistence type="predicted"/>
<evidence type="ECO:0000313" key="3">
    <source>
        <dbReference type="Proteomes" id="UP000325313"/>
    </source>
</evidence>
<dbReference type="EMBL" id="VDEP01000409">
    <property type="protein sequence ID" value="KAA1087793.1"/>
    <property type="molecule type" value="Genomic_DNA"/>
</dbReference>
<organism evidence="2 3">
    <name type="scientific">Puccinia graminis f. sp. tritici</name>
    <dbReference type="NCBI Taxonomy" id="56615"/>
    <lineage>
        <taxon>Eukaryota</taxon>
        <taxon>Fungi</taxon>
        <taxon>Dikarya</taxon>
        <taxon>Basidiomycota</taxon>
        <taxon>Pucciniomycotina</taxon>
        <taxon>Pucciniomycetes</taxon>
        <taxon>Pucciniales</taxon>
        <taxon>Pucciniaceae</taxon>
        <taxon>Puccinia</taxon>
    </lineage>
</organism>
<feature type="region of interest" description="Disordered" evidence="1">
    <location>
        <begin position="200"/>
        <end position="264"/>
    </location>
</feature>
<dbReference type="AlphaFoldDB" id="A0A5B0NG95"/>
<dbReference type="PANTHER" id="PTHR48193">
    <property type="entry name" value="ZINC METALLOPROTEASE ZMPB-RELATED"/>
    <property type="match status" value="1"/>
</dbReference>
<accession>A0A5B0NG95</accession>
<feature type="compositionally biased region" description="Basic and acidic residues" evidence="1">
    <location>
        <begin position="109"/>
        <end position="131"/>
    </location>
</feature>
<gene>
    <name evidence="2" type="ORF">PGTUg99_003902</name>
</gene>
<protein>
    <submittedName>
        <fullName evidence="2">Uncharacterized protein</fullName>
    </submittedName>
</protein>
<feature type="compositionally biased region" description="Polar residues" evidence="1">
    <location>
        <begin position="231"/>
        <end position="242"/>
    </location>
</feature>
<reference evidence="2 3" key="1">
    <citation type="submission" date="2019-05" db="EMBL/GenBank/DDBJ databases">
        <title>Emergence of the Ug99 lineage of the wheat stem rust pathogen through somatic hybridization.</title>
        <authorList>
            <person name="Li F."/>
            <person name="Upadhyaya N.M."/>
            <person name="Sperschneider J."/>
            <person name="Matny O."/>
            <person name="Nguyen-Phuc H."/>
            <person name="Mago R."/>
            <person name="Raley C."/>
            <person name="Miller M.E."/>
            <person name="Silverstein K.A.T."/>
            <person name="Henningsen E."/>
            <person name="Hirsch C.D."/>
            <person name="Visser B."/>
            <person name="Pretorius Z.A."/>
            <person name="Steffenson B.J."/>
            <person name="Schwessinger B."/>
            <person name="Dodds P.N."/>
            <person name="Figueroa M."/>
        </authorList>
    </citation>
    <scope>NUCLEOTIDE SEQUENCE [LARGE SCALE GENOMIC DNA]</scope>
    <source>
        <strain evidence="2 3">Ug99</strain>
    </source>
</reference>
<dbReference type="PANTHER" id="PTHR48193:SF2">
    <property type="entry name" value="ZINC METALLOPROTEASE ZMPB"/>
    <property type="match status" value="1"/>
</dbReference>